<feature type="domain" description="HTH crp-type" evidence="6">
    <location>
        <begin position="149"/>
        <end position="217"/>
    </location>
</feature>
<dbReference type="PROSITE" id="PS51063">
    <property type="entry name" value="HTH_CRP_2"/>
    <property type="match status" value="1"/>
</dbReference>
<dbReference type="GO" id="GO:0003700">
    <property type="term" value="F:DNA-binding transcription factor activity"/>
    <property type="evidence" value="ECO:0007669"/>
    <property type="project" value="TreeGrafter"/>
</dbReference>
<dbReference type="SUPFAM" id="SSF51206">
    <property type="entry name" value="cAMP-binding domain-like"/>
    <property type="match status" value="1"/>
</dbReference>
<keyword evidence="4" id="KW-0804">Transcription</keyword>
<dbReference type="GO" id="GO:0005829">
    <property type="term" value="C:cytosol"/>
    <property type="evidence" value="ECO:0007669"/>
    <property type="project" value="TreeGrafter"/>
</dbReference>
<keyword evidence="2" id="KW-0238">DNA-binding</keyword>
<accession>A0A433RX75</accession>
<dbReference type="Pfam" id="PF00027">
    <property type="entry name" value="cNMP_binding"/>
    <property type="match status" value="1"/>
</dbReference>
<dbReference type="PANTHER" id="PTHR24567:SF26">
    <property type="entry name" value="REGULATORY PROTEIN YEIL"/>
    <property type="match status" value="1"/>
</dbReference>
<dbReference type="RefSeq" id="WP_126989586.1">
    <property type="nucleotide sequence ID" value="NZ_JTFC01000010.1"/>
</dbReference>
<dbReference type="Proteomes" id="UP000288623">
    <property type="component" value="Unassembled WGS sequence"/>
</dbReference>
<evidence type="ECO:0000259" key="5">
    <source>
        <dbReference type="PROSITE" id="PS50042"/>
    </source>
</evidence>
<proteinExistence type="predicted"/>
<dbReference type="EMBL" id="JTFC01000010">
    <property type="protein sequence ID" value="RUS57873.1"/>
    <property type="molecule type" value="Genomic_DNA"/>
</dbReference>
<evidence type="ECO:0000256" key="1">
    <source>
        <dbReference type="ARBA" id="ARBA00023015"/>
    </source>
</evidence>
<dbReference type="SUPFAM" id="SSF46785">
    <property type="entry name" value="Winged helix' DNA-binding domain"/>
    <property type="match status" value="1"/>
</dbReference>
<dbReference type="InterPro" id="IPR014710">
    <property type="entry name" value="RmlC-like_jellyroll"/>
</dbReference>
<evidence type="ECO:0000256" key="3">
    <source>
        <dbReference type="ARBA" id="ARBA00023159"/>
    </source>
</evidence>
<sequence>MKIVKNDQLLHEKLMAYHFDTIFPQLEKHPFILQSFEAGEIMLDEGVDMTALLYLVEGTIKVTASVGNGKSLLLRFNHPFAVIGDIEFIRHVPVQSQITAVTDCLCIAVSFEYLRRFEMNNAAFLKSLLQQVTYKLQTNTTASRVNLLSSVDQRFASYLLSVTDSEHFAYEMQYASISEIADLLGTTHRHLNRVIKQLVEQKIIEKKRRSIHILNKEALEDLSQGARYE</sequence>
<dbReference type="CDD" id="cd00038">
    <property type="entry name" value="CAP_ED"/>
    <property type="match status" value="1"/>
</dbReference>
<dbReference type="PANTHER" id="PTHR24567">
    <property type="entry name" value="CRP FAMILY TRANSCRIPTIONAL REGULATORY PROTEIN"/>
    <property type="match status" value="1"/>
</dbReference>
<reference evidence="7 8" key="1">
    <citation type="submission" date="2014-11" db="EMBL/GenBank/DDBJ databases">
        <title>Genome sequence and analysis of novel Kurthia sp.</title>
        <authorList>
            <person name="Lawson J.N."/>
            <person name="Gonzalez J.E."/>
            <person name="Rinauldi L."/>
            <person name="Xuan Z."/>
            <person name="Firman A."/>
            <person name="Shaddox L."/>
            <person name="Trudeau A."/>
            <person name="Shah S."/>
            <person name="Reiman D."/>
        </authorList>
    </citation>
    <scope>NUCLEOTIDE SEQUENCE [LARGE SCALE GENOMIC DNA]</scope>
    <source>
        <strain evidence="7 8">3B1D</strain>
    </source>
</reference>
<dbReference type="InterPro" id="IPR050397">
    <property type="entry name" value="Env_Response_Regulators"/>
</dbReference>
<dbReference type="InterPro" id="IPR036390">
    <property type="entry name" value="WH_DNA-bd_sf"/>
</dbReference>
<evidence type="ECO:0000256" key="2">
    <source>
        <dbReference type="ARBA" id="ARBA00023125"/>
    </source>
</evidence>
<evidence type="ECO:0000256" key="4">
    <source>
        <dbReference type="ARBA" id="ARBA00023163"/>
    </source>
</evidence>
<keyword evidence="8" id="KW-1185">Reference proteome</keyword>
<dbReference type="PROSITE" id="PS50042">
    <property type="entry name" value="CNMP_BINDING_3"/>
    <property type="match status" value="1"/>
</dbReference>
<dbReference type="InterPro" id="IPR012318">
    <property type="entry name" value="HTH_CRP"/>
</dbReference>
<name>A0A433RX75_9BACL</name>
<comment type="caution">
    <text evidence="7">The sequence shown here is derived from an EMBL/GenBank/DDBJ whole genome shotgun (WGS) entry which is preliminary data.</text>
</comment>
<dbReference type="OrthoDB" id="581021at2"/>
<dbReference type="AlphaFoldDB" id="A0A433RX75"/>
<dbReference type="Pfam" id="PF13545">
    <property type="entry name" value="HTH_Crp_2"/>
    <property type="match status" value="1"/>
</dbReference>
<evidence type="ECO:0000313" key="8">
    <source>
        <dbReference type="Proteomes" id="UP000288623"/>
    </source>
</evidence>
<evidence type="ECO:0000259" key="6">
    <source>
        <dbReference type="PROSITE" id="PS51063"/>
    </source>
</evidence>
<dbReference type="InterPro" id="IPR018490">
    <property type="entry name" value="cNMP-bd_dom_sf"/>
</dbReference>
<organism evidence="7 8">
    <name type="scientific">Candidatus Kurthia intestinigallinarum</name>
    <dbReference type="NCBI Taxonomy" id="1562256"/>
    <lineage>
        <taxon>Bacteria</taxon>
        <taxon>Bacillati</taxon>
        <taxon>Bacillota</taxon>
        <taxon>Bacilli</taxon>
        <taxon>Bacillales</taxon>
        <taxon>Caryophanaceae</taxon>
        <taxon>Kurthia</taxon>
    </lineage>
</organism>
<feature type="domain" description="Cyclic nucleotide-binding" evidence="5">
    <location>
        <begin position="10"/>
        <end position="135"/>
    </location>
</feature>
<keyword evidence="1" id="KW-0805">Transcription regulation</keyword>
<dbReference type="GO" id="GO:0003677">
    <property type="term" value="F:DNA binding"/>
    <property type="evidence" value="ECO:0007669"/>
    <property type="project" value="UniProtKB-KW"/>
</dbReference>
<evidence type="ECO:0000313" key="7">
    <source>
        <dbReference type="EMBL" id="RUS57873.1"/>
    </source>
</evidence>
<gene>
    <name evidence="7" type="ORF">QI30_03570</name>
</gene>
<protein>
    <submittedName>
        <fullName evidence="7">Crp/Fnr family transcriptional regulator</fullName>
    </submittedName>
</protein>
<dbReference type="InterPro" id="IPR000595">
    <property type="entry name" value="cNMP-bd_dom"/>
</dbReference>
<dbReference type="Gene3D" id="2.60.120.10">
    <property type="entry name" value="Jelly Rolls"/>
    <property type="match status" value="1"/>
</dbReference>
<keyword evidence="3" id="KW-0010">Activator</keyword>